<keyword evidence="7" id="KW-0812">Transmembrane</keyword>
<evidence type="ECO:0000256" key="7">
    <source>
        <dbReference type="SAM" id="Phobius"/>
    </source>
</evidence>
<dbReference type="RefSeq" id="WP_254012740.1">
    <property type="nucleotide sequence ID" value="NZ_JAMZMM010000158.1"/>
</dbReference>
<dbReference type="EMBL" id="JAMZMM010000158">
    <property type="protein sequence ID" value="MCP2729969.1"/>
    <property type="molecule type" value="Genomic_DNA"/>
</dbReference>
<evidence type="ECO:0000256" key="5">
    <source>
        <dbReference type="ARBA" id="ARBA00023049"/>
    </source>
</evidence>
<proteinExistence type="inferred from homology"/>
<dbReference type="CDD" id="cd07332">
    <property type="entry name" value="M48C_Oma1_like"/>
    <property type="match status" value="1"/>
</dbReference>
<reference evidence="9" key="1">
    <citation type="submission" date="2022-06" db="EMBL/GenBank/DDBJ databases">
        <title>New cyanobacteria of genus Symplocastrum in benthos of Lake Baikal.</title>
        <authorList>
            <person name="Sorokovikova E."/>
            <person name="Tikhonova I."/>
            <person name="Krasnopeev A."/>
            <person name="Evseev P."/>
            <person name="Gladkikh A."/>
            <person name="Belykh O."/>
        </authorList>
    </citation>
    <scope>NUCLEOTIDE SEQUENCE</scope>
    <source>
        <strain evidence="9">BBK-W-15</strain>
    </source>
</reference>
<keyword evidence="7" id="KW-1133">Transmembrane helix</keyword>
<evidence type="ECO:0000256" key="1">
    <source>
        <dbReference type="ARBA" id="ARBA00022670"/>
    </source>
</evidence>
<dbReference type="AlphaFoldDB" id="A0AAE3GTD3"/>
<dbReference type="InterPro" id="IPR051156">
    <property type="entry name" value="Mito/Outer_Membr_Metalloprot"/>
</dbReference>
<keyword evidence="2" id="KW-0479">Metal-binding</keyword>
<gene>
    <name evidence="9" type="ORF">NJ959_16165</name>
</gene>
<protein>
    <submittedName>
        <fullName evidence="9">M48 family metallopeptidase</fullName>
    </submittedName>
</protein>
<accession>A0AAE3GTD3</accession>
<keyword evidence="3 6" id="KW-0378">Hydrolase</keyword>
<evidence type="ECO:0000256" key="3">
    <source>
        <dbReference type="ARBA" id="ARBA00022801"/>
    </source>
</evidence>
<dbReference type="Pfam" id="PF01435">
    <property type="entry name" value="Peptidase_M48"/>
    <property type="match status" value="1"/>
</dbReference>
<comment type="cofactor">
    <cofactor evidence="6">
        <name>Zn(2+)</name>
        <dbReference type="ChEBI" id="CHEBI:29105"/>
    </cofactor>
    <text evidence="6">Binds 1 zinc ion per subunit.</text>
</comment>
<keyword evidence="10" id="KW-1185">Reference proteome</keyword>
<comment type="similarity">
    <text evidence="6">Belongs to the peptidase M48 family.</text>
</comment>
<evidence type="ECO:0000259" key="8">
    <source>
        <dbReference type="Pfam" id="PF01435"/>
    </source>
</evidence>
<keyword evidence="7" id="KW-0472">Membrane</keyword>
<dbReference type="GO" id="GO:0016020">
    <property type="term" value="C:membrane"/>
    <property type="evidence" value="ECO:0007669"/>
    <property type="project" value="TreeGrafter"/>
</dbReference>
<evidence type="ECO:0000256" key="4">
    <source>
        <dbReference type="ARBA" id="ARBA00022833"/>
    </source>
</evidence>
<keyword evidence="5 6" id="KW-0482">Metalloprotease</keyword>
<dbReference type="GO" id="GO:0046872">
    <property type="term" value="F:metal ion binding"/>
    <property type="evidence" value="ECO:0007669"/>
    <property type="project" value="UniProtKB-KW"/>
</dbReference>
<name>A0AAE3GTD3_9CYAN</name>
<organism evidence="9 10">
    <name type="scientific">Limnofasciculus baicalensis BBK-W-15</name>
    <dbReference type="NCBI Taxonomy" id="2699891"/>
    <lineage>
        <taxon>Bacteria</taxon>
        <taxon>Bacillati</taxon>
        <taxon>Cyanobacteriota</taxon>
        <taxon>Cyanophyceae</taxon>
        <taxon>Coleofasciculales</taxon>
        <taxon>Coleofasciculaceae</taxon>
        <taxon>Limnofasciculus</taxon>
        <taxon>Limnofasciculus baicalensis</taxon>
    </lineage>
</organism>
<dbReference type="InterPro" id="IPR001915">
    <property type="entry name" value="Peptidase_M48"/>
</dbReference>
<comment type="caution">
    <text evidence="9">The sequence shown here is derived from an EMBL/GenBank/DDBJ whole genome shotgun (WGS) entry which is preliminary data.</text>
</comment>
<dbReference type="Gene3D" id="3.30.2010.10">
    <property type="entry name" value="Metalloproteases ('zincins'), catalytic domain"/>
    <property type="match status" value="1"/>
</dbReference>
<keyword evidence="1 6" id="KW-0645">Protease</keyword>
<evidence type="ECO:0000313" key="10">
    <source>
        <dbReference type="Proteomes" id="UP001204953"/>
    </source>
</evidence>
<evidence type="ECO:0000313" key="9">
    <source>
        <dbReference type="EMBL" id="MCP2729969.1"/>
    </source>
</evidence>
<dbReference type="PANTHER" id="PTHR22726">
    <property type="entry name" value="METALLOENDOPEPTIDASE OMA1"/>
    <property type="match status" value="1"/>
</dbReference>
<keyword evidence="4 6" id="KW-0862">Zinc</keyword>
<feature type="domain" description="Peptidase M48" evidence="8">
    <location>
        <begin position="74"/>
        <end position="248"/>
    </location>
</feature>
<evidence type="ECO:0000256" key="6">
    <source>
        <dbReference type="RuleBase" id="RU003983"/>
    </source>
</evidence>
<feature type="transmembrane region" description="Helical" evidence="7">
    <location>
        <begin position="20"/>
        <end position="40"/>
    </location>
</feature>
<dbReference type="PANTHER" id="PTHR22726:SF1">
    <property type="entry name" value="METALLOENDOPEPTIDASE OMA1, MITOCHONDRIAL"/>
    <property type="match status" value="1"/>
</dbReference>
<evidence type="ECO:0000256" key="2">
    <source>
        <dbReference type="ARBA" id="ARBA00022723"/>
    </source>
</evidence>
<dbReference type="Proteomes" id="UP001204953">
    <property type="component" value="Unassembled WGS sequence"/>
</dbReference>
<dbReference type="GO" id="GO:0004222">
    <property type="term" value="F:metalloendopeptidase activity"/>
    <property type="evidence" value="ECO:0007669"/>
    <property type="project" value="InterPro"/>
</dbReference>
<sequence length="273" mass="29816">MTNNTFSTRNPPPSNRQLLILLGLFLGFIVGVFWLLNLAINGIIGIIPPSVEQKLGALVVPVYEKQAQDSPTQTTLNQLLDRLEKELPSEQKQGRDYRVLYLPTSTVNAMALPGDAIVIYGGLLKEMESENELMMILGHELGHFAHRDHLRGLGRVLLVRIALAYFIGDAGGLQSAAASSIAAIGQSKFSQSQELEADEFGLTLLYNTYGHVAGATDFFAQSSKGIAGNIDFLSTHPASRKRVVELENLIKKRGYGVKELSSLPETLKGLELK</sequence>
<dbReference type="GO" id="GO:0051603">
    <property type="term" value="P:proteolysis involved in protein catabolic process"/>
    <property type="evidence" value="ECO:0007669"/>
    <property type="project" value="TreeGrafter"/>
</dbReference>